<name>A0A0A7A3H4_SHIDY</name>
<dbReference type="AlphaFoldDB" id="A0A0A7A3H4"/>
<sequence>MLIKFADKRHISMSNGRRRYSNPLMPGLRAS</sequence>
<dbReference type="Proteomes" id="UP000031647">
    <property type="component" value="Chromosome"/>
</dbReference>
<organism evidence="1 2">
    <name type="scientific">Shigella dysenteriae 1617</name>
    <dbReference type="NCBI Taxonomy" id="754093"/>
    <lineage>
        <taxon>Bacteria</taxon>
        <taxon>Pseudomonadati</taxon>
        <taxon>Pseudomonadota</taxon>
        <taxon>Gammaproteobacteria</taxon>
        <taxon>Enterobacterales</taxon>
        <taxon>Enterobacteriaceae</taxon>
        <taxon>Shigella</taxon>
    </lineage>
</organism>
<dbReference type="KEGG" id="sdz:Asd1617_05619"/>
<gene>
    <name evidence="1" type="ORF">Asd1617_05619</name>
</gene>
<protein>
    <submittedName>
        <fullName evidence="1">Uncharacterized protein</fullName>
    </submittedName>
</protein>
<reference evidence="1 2" key="1">
    <citation type="submission" date="2013-09" db="EMBL/GenBank/DDBJ databases">
        <title>Comparative genomics of Sd1617 to representative strains in evaluating its pathogenesis.</title>
        <authorList>
            <person name="Aksomboon Vongsawan A."/>
            <person name="Kapatral V."/>
            <person name="Vaisvil B."/>
            <person name="Serichantalergs O."/>
            <person name="Hale T.L."/>
            <person name="Mason C.J."/>
        </authorList>
    </citation>
    <scope>NUCLEOTIDE SEQUENCE [LARGE SCALE GENOMIC DNA]</scope>
    <source>
        <strain evidence="1 2">1617</strain>
    </source>
</reference>
<dbReference type="EMBL" id="CP006736">
    <property type="protein sequence ID" value="AHA68446.1"/>
    <property type="molecule type" value="Genomic_DNA"/>
</dbReference>
<accession>A0A0A7A3H4</accession>
<dbReference type="HOGENOM" id="CLU_3398471_0_0_6"/>
<evidence type="ECO:0000313" key="2">
    <source>
        <dbReference type="Proteomes" id="UP000031647"/>
    </source>
</evidence>
<evidence type="ECO:0000313" key="1">
    <source>
        <dbReference type="EMBL" id="AHA68446.1"/>
    </source>
</evidence>
<proteinExistence type="predicted"/>